<dbReference type="Gene3D" id="1.10.3020.10">
    <property type="entry name" value="alpha-amino acid ester hydrolase ( Helical cap domain)"/>
    <property type="match status" value="1"/>
</dbReference>
<dbReference type="Proteomes" id="UP000198462">
    <property type="component" value="Unassembled WGS sequence"/>
</dbReference>
<protein>
    <recommendedName>
        <fullName evidence="3">Xaa-Pro dipeptidyl-peptidase C-terminal domain-containing protein</fullName>
    </recommendedName>
</protein>
<feature type="signal peptide" evidence="2">
    <location>
        <begin position="1"/>
        <end position="33"/>
    </location>
</feature>
<dbReference type="GO" id="GO:0008239">
    <property type="term" value="F:dipeptidyl-peptidase activity"/>
    <property type="evidence" value="ECO:0007669"/>
    <property type="project" value="InterPro"/>
</dbReference>
<gene>
    <name evidence="4" type="ORF">B5C34_03715</name>
</gene>
<feature type="domain" description="Xaa-Pro dipeptidyl-peptidase C-terminal" evidence="3">
    <location>
        <begin position="375"/>
        <end position="616"/>
    </location>
</feature>
<dbReference type="EMBL" id="NFZT01000001">
    <property type="protein sequence ID" value="OWV32645.1"/>
    <property type="molecule type" value="Genomic_DNA"/>
</dbReference>
<evidence type="ECO:0000313" key="4">
    <source>
        <dbReference type="EMBL" id="OWV32645.1"/>
    </source>
</evidence>
<accession>A0A219B2T3</accession>
<dbReference type="OrthoDB" id="9806163at2"/>
<dbReference type="SUPFAM" id="SSF49785">
    <property type="entry name" value="Galactose-binding domain-like"/>
    <property type="match status" value="1"/>
</dbReference>
<feature type="chain" id="PRO_5013279151" description="Xaa-Pro dipeptidyl-peptidase C-terminal domain-containing protein" evidence="2">
    <location>
        <begin position="34"/>
        <end position="637"/>
    </location>
</feature>
<keyword evidence="1" id="KW-0378">Hydrolase</keyword>
<dbReference type="PROSITE" id="PS51257">
    <property type="entry name" value="PROKAR_LIPOPROTEIN"/>
    <property type="match status" value="1"/>
</dbReference>
<comment type="caution">
    <text evidence="4">The sequence shown here is derived from an EMBL/GenBank/DDBJ whole genome shotgun (WGS) entry which is preliminary data.</text>
</comment>
<dbReference type="Pfam" id="PF02129">
    <property type="entry name" value="Peptidase_S15"/>
    <property type="match status" value="1"/>
</dbReference>
<evidence type="ECO:0000256" key="2">
    <source>
        <dbReference type="SAM" id="SignalP"/>
    </source>
</evidence>
<name>A0A219B2T3_9SPHN</name>
<dbReference type="SUPFAM" id="SSF53474">
    <property type="entry name" value="alpha/beta-Hydrolases"/>
    <property type="match status" value="1"/>
</dbReference>
<dbReference type="InterPro" id="IPR029058">
    <property type="entry name" value="AB_hydrolase_fold"/>
</dbReference>
<proteinExistence type="predicted"/>
<dbReference type="AlphaFoldDB" id="A0A219B2T3"/>
<dbReference type="SMART" id="SM00939">
    <property type="entry name" value="PepX_C"/>
    <property type="match status" value="1"/>
</dbReference>
<dbReference type="Gene3D" id="2.60.120.260">
    <property type="entry name" value="Galactose-binding domain-like"/>
    <property type="match status" value="1"/>
</dbReference>
<dbReference type="InterPro" id="IPR013736">
    <property type="entry name" value="Xaa-Pro_dipept_C"/>
</dbReference>
<dbReference type="InterPro" id="IPR000383">
    <property type="entry name" value="Xaa-Pro-like_dom"/>
</dbReference>
<keyword evidence="5" id="KW-1185">Reference proteome</keyword>
<dbReference type="InterPro" id="IPR008979">
    <property type="entry name" value="Galactose-bd-like_sf"/>
</dbReference>
<dbReference type="Pfam" id="PF08530">
    <property type="entry name" value="PepX_C"/>
    <property type="match status" value="1"/>
</dbReference>
<dbReference type="InterPro" id="IPR005674">
    <property type="entry name" value="CocE/Ser_esterase"/>
</dbReference>
<evidence type="ECO:0000256" key="1">
    <source>
        <dbReference type="ARBA" id="ARBA00022801"/>
    </source>
</evidence>
<sequence>MRFPARSGGPPPTALVSLALGAALLAACTTRDAEAPPQPAAFSPPADALVEEHVQVAMRDGARLDTDIYVPFGGERPVPAILIRTPYNTEVGGRRSAFFNRLLEDGYALVEQHERGRYFSEGEFTMLPRPAEDGWDTLDWIAEQSWSDGQVVTLGCSSSAENQLKLAAAGHPAHKAMIAMSAGVGVAEAGPFREQGNFWRGGVWQQGWFNYFYGSMKQPWPNFPAGLSDEERQILLSNFEVDLVRDEDASEKFVATRMHLPMVDIMTEMGATDNEIDDYLARGPSHPAWAANRVTNSDVIRVPGLWAEAIYDISARSTVAWFDRNLAELSPAARNNQHMRITQGGHCSFGRETEAASIGDLQLGDARYPYEAELRSWIHRWTGKGNDGLWDDVPAYRAYLADGDWAGRADMPTGGGTLWRLGPDGMMASAETQAGQLSYRYDPADPVISRGGEIGGVGDDQVDGSFDQRPEAARQDVLVFTSPEFRAPRDLLGFARVKLSVASDRPDTDFTVKIIDVFPDGGAFLVGDTILRMRYREGMDREVPMQAGQRYDVELPPILLSRRIETGHRLRVHVSSSNFPNYARSLNSMGDPYTSTDAAVATNTVYFGGNAVSSIELPTSEGLIDYVQPVVAGSAGR</sequence>
<dbReference type="Gene3D" id="3.40.50.1820">
    <property type="entry name" value="alpha/beta hydrolase"/>
    <property type="match status" value="1"/>
</dbReference>
<dbReference type="NCBIfam" id="TIGR00976">
    <property type="entry name" value="CocE_NonD"/>
    <property type="match status" value="1"/>
</dbReference>
<keyword evidence="2" id="KW-0732">Signal</keyword>
<evidence type="ECO:0000259" key="3">
    <source>
        <dbReference type="SMART" id="SM00939"/>
    </source>
</evidence>
<organism evidence="4 5">
    <name type="scientific">Pacificimonas flava</name>
    <dbReference type="NCBI Taxonomy" id="1234595"/>
    <lineage>
        <taxon>Bacteria</taxon>
        <taxon>Pseudomonadati</taxon>
        <taxon>Pseudomonadota</taxon>
        <taxon>Alphaproteobacteria</taxon>
        <taxon>Sphingomonadales</taxon>
        <taxon>Sphingosinicellaceae</taxon>
        <taxon>Pacificimonas</taxon>
    </lineage>
</organism>
<dbReference type="RefSeq" id="WP_088711437.1">
    <property type="nucleotide sequence ID" value="NZ_NFZT01000001.1"/>
</dbReference>
<reference evidence="5" key="1">
    <citation type="submission" date="2017-05" db="EMBL/GenBank/DDBJ databases">
        <authorList>
            <person name="Lin X."/>
        </authorList>
    </citation>
    <scope>NUCLEOTIDE SEQUENCE [LARGE SCALE GENOMIC DNA]</scope>
    <source>
        <strain evidence="5">JLT2012</strain>
    </source>
</reference>
<evidence type="ECO:0000313" key="5">
    <source>
        <dbReference type="Proteomes" id="UP000198462"/>
    </source>
</evidence>